<reference evidence="1 2" key="1">
    <citation type="submission" date="2023-10" db="EMBL/GenBank/DDBJ databases">
        <title>Niallia locisalis sp.nov. isolated from a salt pond sample.</title>
        <authorList>
            <person name="Li X.-J."/>
            <person name="Dong L."/>
        </authorList>
    </citation>
    <scope>NUCLEOTIDE SEQUENCE [LARGE SCALE GENOMIC DNA]</scope>
    <source>
        <strain evidence="1 2">DSM 29761</strain>
    </source>
</reference>
<dbReference type="RefSeq" id="WP_338450958.1">
    <property type="nucleotide sequence ID" value="NZ_CP137640.1"/>
</dbReference>
<proteinExistence type="predicted"/>
<dbReference type="EMBL" id="CP137640">
    <property type="protein sequence ID" value="WVX82054.1"/>
    <property type="molecule type" value="Genomic_DNA"/>
</dbReference>
<evidence type="ECO:0000313" key="2">
    <source>
        <dbReference type="Proteomes" id="UP001357223"/>
    </source>
</evidence>
<accession>A0ABZ2CLT3</accession>
<sequence>MTNRNEKELSLEQREELLGALKDRFEKNMHRHKGLEWAKVQAKLEDNPDKMWSLNEMEITGGEPDVVDHDDQKDEYIFYDCSAESPNGRRSVCYDREALESRKKNKPENNVMDMAAAMGIELLSEEQYRALQELENFDKKTSSWVRTPSDIRKLGGAIFCDFRYGHVFVYHNGADSYYAARGFRGSLRV</sequence>
<name>A0ABZ2CLT3_9BACI</name>
<protein>
    <submittedName>
        <fullName evidence="1">DUF4256 domain-containing protein</fullName>
    </submittedName>
</protein>
<evidence type="ECO:0000313" key="1">
    <source>
        <dbReference type="EMBL" id="WVX82054.1"/>
    </source>
</evidence>
<organism evidence="1 2">
    <name type="scientific">Niallia oryzisoli</name>
    <dbReference type="NCBI Taxonomy" id="1737571"/>
    <lineage>
        <taxon>Bacteria</taxon>
        <taxon>Bacillati</taxon>
        <taxon>Bacillota</taxon>
        <taxon>Bacilli</taxon>
        <taxon>Bacillales</taxon>
        <taxon>Bacillaceae</taxon>
        <taxon>Niallia</taxon>
    </lineage>
</organism>
<keyword evidence="2" id="KW-1185">Reference proteome</keyword>
<dbReference type="InterPro" id="IPR025352">
    <property type="entry name" value="DUF4256"/>
</dbReference>
<dbReference type="Proteomes" id="UP001357223">
    <property type="component" value="Chromosome"/>
</dbReference>
<gene>
    <name evidence="1" type="ORF">R4Z09_03285</name>
</gene>
<dbReference type="Pfam" id="PF14066">
    <property type="entry name" value="DUF4256"/>
    <property type="match status" value="1"/>
</dbReference>